<evidence type="ECO:0000313" key="5">
    <source>
        <dbReference type="EMBL" id="KAH6653015.1"/>
    </source>
</evidence>
<protein>
    <recommendedName>
        <fullName evidence="4">Amidohydrolase-related domain-containing protein</fullName>
    </recommendedName>
</protein>
<reference evidence="5" key="1">
    <citation type="journal article" date="2021" name="Nat. Commun.">
        <title>Genetic determinants of endophytism in the Arabidopsis root mycobiome.</title>
        <authorList>
            <person name="Mesny F."/>
            <person name="Miyauchi S."/>
            <person name="Thiergart T."/>
            <person name="Pickel B."/>
            <person name="Atanasova L."/>
            <person name="Karlsson M."/>
            <person name="Huettel B."/>
            <person name="Barry K.W."/>
            <person name="Haridas S."/>
            <person name="Chen C."/>
            <person name="Bauer D."/>
            <person name="Andreopoulos W."/>
            <person name="Pangilinan J."/>
            <person name="LaButti K."/>
            <person name="Riley R."/>
            <person name="Lipzen A."/>
            <person name="Clum A."/>
            <person name="Drula E."/>
            <person name="Henrissat B."/>
            <person name="Kohler A."/>
            <person name="Grigoriev I.V."/>
            <person name="Martin F.M."/>
            <person name="Hacquard S."/>
        </authorList>
    </citation>
    <scope>NUCLEOTIDE SEQUENCE</scope>
    <source>
        <strain evidence="5">MPI-SDFR-AT-0073</strain>
    </source>
</reference>
<dbReference type="GO" id="GO:0004038">
    <property type="term" value="F:allantoinase activity"/>
    <property type="evidence" value="ECO:0007669"/>
    <property type="project" value="TreeGrafter"/>
</dbReference>
<evidence type="ECO:0000256" key="2">
    <source>
        <dbReference type="ARBA" id="ARBA00022723"/>
    </source>
</evidence>
<dbReference type="SUPFAM" id="SSF51556">
    <property type="entry name" value="Metallo-dependent hydrolases"/>
    <property type="match status" value="1"/>
</dbReference>
<sequence length="532" mass="57147">MVADAAPGPLTVLVSTRAVLTLPDDSLILTPATISVSAESGKIVAIVPAVLPQSSFPPSATYVNHGSKLLMPGLVDAHVHLNEPGRTEWEGFNTGTRAAASGGVTTVIDMPLNAIPPTTTVAGFKEKLAASQGQCWVDVGFYGGVIPGNAEELLPLVEAGVRGFKGFLIESGVDEFPAISSNDIALAMKTLNGTPTTLMFHAEMIPPIADSVGDKVQASEPPLAPHGDLKAYQTFLESRPPVFETCAIDEIISLSHLATNLHLHIVHLSAIQAIPILKNARRNGVNITAETCFHYLGLAAESVEDGDCRYKCCPPIREQNNQDGLWEELVAEDSCIKTIVSDHSPCTPELKLLPAHLQTIESSHMHHSDSGVDMTYDTEHKELERKMTQPSGQGDFFAAWGGISSVGLGLPILYTASKLRAQQSGSVPSLVDVVRLCCQSTAKQVGLYHRKGALKVGMDADVCVFDDAEEWVLQSNGMHWKNRCSPWEGHQFQGRVKETWLRGKKIYEHGGSNLGFVTGTPVGEAIVEKRTA</sequence>
<dbReference type="InterPro" id="IPR002195">
    <property type="entry name" value="Dihydroorotase_CS"/>
</dbReference>
<dbReference type="Pfam" id="PF01979">
    <property type="entry name" value="Amidohydro_1"/>
    <property type="match status" value="2"/>
</dbReference>
<dbReference type="InterPro" id="IPR032466">
    <property type="entry name" value="Metal_Hydrolase"/>
</dbReference>
<dbReference type="AlphaFoldDB" id="A0A9P8UJ61"/>
<comment type="cofactor">
    <cofactor evidence="1">
        <name>Zn(2+)</name>
        <dbReference type="ChEBI" id="CHEBI:29105"/>
    </cofactor>
</comment>
<dbReference type="PANTHER" id="PTHR43668:SF2">
    <property type="entry name" value="ALLANTOINASE"/>
    <property type="match status" value="1"/>
</dbReference>
<dbReference type="InterPro" id="IPR018228">
    <property type="entry name" value="DNase_TatD-rel_CS"/>
</dbReference>
<feature type="domain" description="Amidohydrolase-related" evidence="4">
    <location>
        <begin position="70"/>
        <end position="186"/>
    </location>
</feature>
<proteinExistence type="predicted"/>
<dbReference type="GeneID" id="70133794"/>
<dbReference type="InterPro" id="IPR011059">
    <property type="entry name" value="Metal-dep_hydrolase_composite"/>
</dbReference>
<dbReference type="OrthoDB" id="10258955at2759"/>
<dbReference type="RefSeq" id="XP_045957292.1">
    <property type="nucleotide sequence ID" value="XM_046104903.1"/>
</dbReference>
<accession>A0A9P8UJ61</accession>
<organism evidence="5 6">
    <name type="scientific">Truncatella angustata</name>
    <dbReference type="NCBI Taxonomy" id="152316"/>
    <lineage>
        <taxon>Eukaryota</taxon>
        <taxon>Fungi</taxon>
        <taxon>Dikarya</taxon>
        <taxon>Ascomycota</taxon>
        <taxon>Pezizomycotina</taxon>
        <taxon>Sordariomycetes</taxon>
        <taxon>Xylariomycetidae</taxon>
        <taxon>Amphisphaeriales</taxon>
        <taxon>Sporocadaceae</taxon>
        <taxon>Truncatella</taxon>
    </lineage>
</organism>
<dbReference type="PROSITE" id="PS01137">
    <property type="entry name" value="TATD_1"/>
    <property type="match status" value="1"/>
</dbReference>
<gene>
    <name evidence="5" type="ORF">BKA67DRAFT_593107</name>
</gene>
<dbReference type="GO" id="GO:0005737">
    <property type="term" value="C:cytoplasm"/>
    <property type="evidence" value="ECO:0007669"/>
    <property type="project" value="TreeGrafter"/>
</dbReference>
<dbReference type="Proteomes" id="UP000758603">
    <property type="component" value="Unassembled WGS sequence"/>
</dbReference>
<dbReference type="PANTHER" id="PTHR43668">
    <property type="entry name" value="ALLANTOINASE"/>
    <property type="match status" value="1"/>
</dbReference>
<dbReference type="EMBL" id="JAGPXC010000005">
    <property type="protein sequence ID" value="KAH6653015.1"/>
    <property type="molecule type" value="Genomic_DNA"/>
</dbReference>
<dbReference type="Gene3D" id="3.20.20.140">
    <property type="entry name" value="Metal-dependent hydrolases"/>
    <property type="match status" value="1"/>
</dbReference>
<name>A0A9P8UJ61_9PEZI</name>
<evidence type="ECO:0000256" key="1">
    <source>
        <dbReference type="ARBA" id="ARBA00001947"/>
    </source>
</evidence>
<comment type="caution">
    <text evidence="5">The sequence shown here is derived from an EMBL/GenBank/DDBJ whole genome shotgun (WGS) entry which is preliminary data.</text>
</comment>
<dbReference type="InterPro" id="IPR050138">
    <property type="entry name" value="DHOase/Allantoinase_Hydrolase"/>
</dbReference>
<keyword evidence="2" id="KW-0479">Metal-binding</keyword>
<evidence type="ECO:0000313" key="6">
    <source>
        <dbReference type="Proteomes" id="UP000758603"/>
    </source>
</evidence>
<dbReference type="InterPro" id="IPR006680">
    <property type="entry name" value="Amidohydro-rel"/>
</dbReference>
<evidence type="ECO:0000259" key="4">
    <source>
        <dbReference type="Pfam" id="PF01979"/>
    </source>
</evidence>
<dbReference type="GO" id="GO:0046872">
    <property type="term" value="F:metal ion binding"/>
    <property type="evidence" value="ECO:0007669"/>
    <property type="project" value="UniProtKB-KW"/>
</dbReference>
<feature type="domain" description="Amidohydrolase-related" evidence="4">
    <location>
        <begin position="426"/>
        <end position="504"/>
    </location>
</feature>
<keyword evidence="6" id="KW-1185">Reference proteome</keyword>
<keyword evidence="3" id="KW-0378">Hydrolase</keyword>
<dbReference type="SUPFAM" id="SSF51338">
    <property type="entry name" value="Composite domain of metallo-dependent hydrolases"/>
    <property type="match status" value="1"/>
</dbReference>
<dbReference type="GO" id="GO:0006145">
    <property type="term" value="P:purine nucleobase catabolic process"/>
    <property type="evidence" value="ECO:0007669"/>
    <property type="project" value="TreeGrafter"/>
</dbReference>
<dbReference type="PROSITE" id="PS00482">
    <property type="entry name" value="DIHYDROOROTASE_1"/>
    <property type="match status" value="1"/>
</dbReference>
<evidence type="ECO:0000256" key="3">
    <source>
        <dbReference type="ARBA" id="ARBA00022801"/>
    </source>
</evidence>
<dbReference type="Gene3D" id="2.30.40.10">
    <property type="entry name" value="Urease, subunit C, domain 1"/>
    <property type="match status" value="1"/>
</dbReference>